<feature type="region of interest" description="Disordered" evidence="1">
    <location>
        <begin position="1"/>
        <end position="27"/>
    </location>
</feature>
<proteinExistence type="predicted"/>
<name>A0A016U900_9BILA</name>
<reference evidence="3" key="1">
    <citation type="journal article" date="2015" name="Nat. Genet.">
        <title>The genome and transcriptome of the zoonotic hookworm Ancylostoma ceylanicum identify infection-specific gene families.</title>
        <authorList>
            <person name="Schwarz E.M."/>
            <person name="Hu Y."/>
            <person name="Antoshechkin I."/>
            <person name="Miller M.M."/>
            <person name="Sternberg P.W."/>
            <person name="Aroian R.V."/>
        </authorList>
    </citation>
    <scope>NUCLEOTIDE SEQUENCE</scope>
    <source>
        <strain evidence="3">HY135</strain>
    </source>
</reference>
<evidence type="ECO:0000313" key="3">
    <source>
        <dbReference type="Proteomes" id="UP000024635"/>
    </source>
</evidence>
<feature type="compositionally biased region" description="Polar residues" evidence="1">
    <location>
        <begin position="12"/>
        <end position="27"/>
    </location>
</feature>
<protein>
    <submittedName>
        <fullName evidence="2">Uncharacterized protein</fullName>
    </submittedName>
</protein>
<feature type="compositionally biased region" description="Basic and acidic residues" evidence="1">
    <location>
        <begin position="1"/>
        <end position="10"/>
    </location>
</feature>
<dbReference type="EMBL" id="JARK01001387">
    <property type="protein sequence ID" value="EYC11342.1"/>
    <property type="molecule type" value="Genomic_DNA"/>
</dbReference>
<comment type="caution">
    <text evidence="2">The sequence shown here is derived from an EMBL/GenBank/DDBJ whole genome shotgun (WGS) entry which is preliminary data.</text>
</comment>
<gene>
    <name evidence="2" type="primary">Acey_s0051.g2153</name>
    <name evidence="2" type="ORF">Y032_0051g2153</name>
</gene>
<organism evidence="2 3">
    <name type="scientific">Ancylostoma ceylanicum</name>
    <dbReference type="NCBI Taxonomy" id="53326"/>
    <lineage>
        <taxon>Eukaryota</taxon>
        <taxon>Metazoa</taxon>
        <taxon>Ecdysozoa</taxon>
        <taxon>Nematoda</taxon>
        <taxon>Chromadorea</taxon>
        <taxon>Rhabditida</taxon>
        <taxon>Rhabditina</taxon>
        <taxon>Rhabditomorpha</taxon>
        <taxon>Strongyloidea</taxon>
        <taxon>Ancylostomatidae</taxon>
        <taxon>Ancylostomatinae</taxon>
        <taxon>Ancylostoma</taxon>
    </lineage>
</organism>
<dbReference type="AlphaFoldDB" id="A0A016U900"/>
<keyword evidence="3" id="KW-1185">Reference proteome</keyword>
<dbReference type="Proteomes" id="UP000024635">
    <property type="component" value="Unassembled WGS sequence"/>
</dbReference>
<evidence type="ECO:0000256" key="1">
    <source>
        <dbReference type="SAM" id="MobiDB-lite"/>
    </source>
</evidence>
<accession>A0A016U900</accession>
<sequence length="87" mass="9992">MITGHARHEVTPATSTPRHSTFTYSPSQKDRRIPWLQNCENWDLDERCGESMLHMGESTRSCHDSAAATLWNRTRNPSIFPPRTVPK</sequence>
<evidence type="ECO:0000313" key="2">
    <source>
        <dbReference type="EMBL" id="EYC11342.1"/>
    </source>
</evidence>